<evidence type="ECO:0000313" key="3">
    <source>
        <dbReference type="Proteomes" id="UP000242942"/>
    </source>
</evidence>
<name>A0A1D3JF41_PLAOA</name>
<accession>A0A1D3JF41</accession>
<dbReference type="OrthoDB" id="10337264at2759"/>
<dbReference type="InterPro" id="IPR008780">
    <property type="entry name" value="Plasmodium_Vir"/>
</dbReference>
<dbReference type="Pfam" id="PF05795">
    <property type="entry name" value="Plasmodium_Vir"/>
    <property type="match status" value="1"/>
</dbReference>
<dbReference type="VEuPathDB" id="PlasmoDB:POWCR01_000204800"/>
<gene>
    <name evidence="2" type="primary">PocGH01_00047200</name>
    <name evidence="2" type="ORF">POCGH01_00047200</name>
</gene>
<evidence type="ECO:0000256" key="1">
    <source>
        <dbReference type="SAM" id="MobiDB-lite"/>
    </source>
</evidence>
<keyword evidence="3" id="KW-1185">Reference proteome</keyword>
<organism evidence="2 3">
    <name type="scientific">Plasmodium ovale</name>
    <name type="common">malaria parasite P. ovale</name>
    <dbReference type="NCBI Taxonomy" id="36330"/>
    <lineage>
        <taxon>Eukaryota</taxon>
        <taxon>Sar</taxon>
        <taxon>Alveolata</taxon>
        <taxon>Apicomplexa</taxon>
        <taxon>Aconoidasida</taxon>
        <taxon>Haemosporida</taxon>
        <taxon>Plasmodiidae</taxon>
        <taxon>Plasmodium</taxon>
        <taxon>Plasmodium (Plasmodium)</taxon>
    </lineage>
</organism>
<proteinExistence type="predicted"/>
<feature type="region of interest" description="Disordered" evidence="1">
    <location>
        <begin position="231"/>
        <end position="261"/>
    </location>
</feature>
<dbReference type="Proteomes" id="UP000242942">
    <property type="component" value="Unassembled WGS sequence"/>
</dbReference>
<dbReference type="VEuPathDB" id="PlasmoDB:PocGH01_00047200"/>
<evidence type="ECO:0000313" key="2">
    <source>
        <dbReference type="EMBL" id="SBT84527.1"/>
    </source>
</evidence>
<protein>
    <submittedName>
        <fullName evidence="2">PIR protein</fullName>
    </submittedName>
</protein>
<sequence>METGGLNVDELPSNKHKDELIKKTNFTELEKEGAFDNHEANGIPLLNQLNPMLKLGYHKIKRTCSKDSDPKCCRDINYYLDLVTAFIKKSNYDKEGKKGLINYIEEYWKEIFGKRDYVCTRELDEESVRKRCILKQLYDYCDDKNDIADKEGEYNTYLEKKWLKIIGYTTSTEDDLYFKIEGWNTNQLFNFKDFLLKPQDACSPDYKNVTLSHISLFNEKPVHKVLGERAKASKNADEGRGRGGREQQVPLPPSDEDPIRSEGVRLTTGLEGETLDHVAKLGPEEREVKSSLPLWETPLSAGFSVAGSIFFFFFLYKFSPIGPWINTLIKKDSKGARGMNEDESLLFLNHPEYKDHCISYNSVSH</sequence>
<dbReference type="AlphaFoldDB" id="A0A1D3JF41"/>
<feature type="compositionally biased region" description="Basic and acidic residues" evidence="1">
    <location>
        <begin position="231"/>
        <end position="245"/>
    </location>
</feature>
<dbReference type="EMBL" id="FLRI01000521">
    <property type="protein sequence ID" value="SBT84527.1"/>
    <property type="molecule type" value="Genomic_DNA"/>
</dbReference>
<reference evidence="2 3" key="1">
    <citation type="submission" date="2016-06" db="EMBL/GenBank/DDBJ databases">
        <authorList>
            <consortium name="Pathogen Informatics"/>
        </authorList>
    </citation>
    <scope>NUCLEOTIDE SEQUENCE [LARGE SCALE GENOMIC DNA]</scope>
    <source>
        <strain evidence="2">PocGH01</strain>
    </source>
</reference>